<proteinExistence type="predicted"/>
<accession>A0A840QNR2</accession>
<dbReference type="AlphaFoldDB" id="A0A840QNR2"/>
<gene>
    <name evidence="1" type="ORF">HNQ41_001185</name>
</gene>
<evidence type="ECO:0000313" key="2">
    <source>
        <dbReference type="Proteomes" id="UP000551878"/>
    </source>
</evidence>
<evidence type="ECO:0000313" key="1">
    <source>
        <dbReference type="EMBL" id="MBB5173022.1"/>
    </source>
</evidence>
<dbReference type="EMBL" id="JACHHB010000004">
    <property type="protein sequence ID" value="MBB5173022.1"/>
    <property type="molecule type" value="Genomic_DNA"/>
</dbReference>
<reference evidence="1 2" key="1">
    <citation type="submission" date="2020-08" db="EMBL/GenBank/DDBJ databases">
        <title>Genomic Encyclopedia of Type Strains, Phase IV (KMG-IV): sequencing the most valuable type-strain genomes for metagenomic binning, comparative biology and taxonomic classification.</title>
        <authorList>
            <person name="Goeker M."/>
        </authorList>
    </citation>
    <scope>NUCLEOTIDE SEQUENCE [LARGE SCALE GENOMIC DNA]</scope>
    <source>
        <strain evidence="1 2">DSM 24696</strain>
    </source>
</reference>
<keyword evidence="2" id="KW-1185">Reference proteome</keyword>
<sequence>MKNKIMRIREIVRASMRAISLFFVELNLAEDKPLGKHPPAVIITINVGKCSLHHLL</sequence>
<dbReference type="Proteomes" id="UP000551878">
    <property type="component" value="Unassembled WGS sequence"/>
</dbReference>
<comment type="caution">
    <text evidence="1">The sequence shown here is derived from an EMBL/GenBank/DDBJ whole genome shotgun (WGS) entry which is preliminary data.</text>
</comment>
<organism evidence="1 2">
    <name type="scientific">Texcoconibacillus texcoconensis</name>
    <dbReference type="NCBI Taxonomy" id="1095777"/>
    <lineage>
        <taxon>Bacteria</taxon>
        <taxon>Bacillati</taxon>
        <taxon>Bacillota</taxon>
        <taxon>Bacilli</taxon>
        <taxon>Bacillales</taxon>
        <taxon>Bacillaceae</taxon>
        <taxon>Texcoconibacillus</taxon>
    </lineage>
</organism>
<name>A0A840QNR2_9BACI</name>
<protein>
    <submittedName>
        <fullName evidence="1">Uncharacterized protein</fullName>
    </submittedName>
</protein>